<feature type="non-terminal residue" evidence="1">
    <location>
        <position position="1"/>
    </location>
</feature>
<gene>
    <name evidence="1" type="ORF">BD410DRAFT_781456</name>
</gene>
<evidence type="ECO:0000313" key="2">
    <source>
        <dbReference type="Proteomes" id="UP000294933"/>
    </source>
</evidence>
<dbReference type="VEuPathDB" id="FungiDB:BD410DRAFT_781456"/>
<dbReference type="AlphaFoldDB" id="A0A4Y7QML3"/>
<dbReference type="Proteomes" id="UP000294933">
    <property type="component" value="Unassembled WGS sequence"/>
</dbReference>
<evidence type="ECO:0000313" key="1">
    <source>
        <dbReference type="EMBL" id="TDL28893.1"/>
    </source>
</evidence>
<keyword evidence="2" id="KW-1185">Reference proteome</keyword>
<dbReference type="EMBL" id="ML170157">
    <property type="protein sequence ID" value="TDL28893.1"/>
    <property type="molecule type" value="Genomic_DNA"/>
</dbReference>
<protein>
    <submittedName>
        <fullName evidence="1">Uncharacterized protein</fullName>
    </submittedName>
</protein>
<name>A0A4Y7QML3_9AGAM</name>
<accession>A0A4Y7QML3</accession>
<reference evidence="1 2" key="1">
    <citation type="submission" date="2018-06" db="EMBL/GenBank/DDBJ databases">
        <title>A transcriptomic atlas of mushroom development highlights an independent origin of complex multicellularity.</title>
        <authorList>
            <consortium name="DOE Joint Genome Institute"/>
            <person name="Krizsan K."/>
            <person name="Almasi E."/>
            <person name="Merenyi Z."/>
            <person name="Sahu N."/>
            <person name="Viragh M."/>
            <person name="Koszo T."/>
            <person name="Mondo S."/>
            <person name="Kiss B."/>
            <person name="Balint B."/>
            <person name="Kues U."/>
            <person name="Barry K."/>
            <person name="Hegedus J.C."/>
            <person name="Henrissat B."/>
            <person name="Johnson J."/>
            <person name="Lipzen A."/>
            <person name="Ohm R."/>
            <person name="Nagy I."/>
            <person name="Pangilinan J."/>
            <person name="Yan J."/>
            <person name="Xiong Y."/>
            <person name="Grigoriev I.V."/>
            <person name="Hibbett D.S."/>
            <person name="Nagy L.G."/>
        </authorList>
    </citation>
    <scope>NUCLEOTIDE SEQUENCE [LARGE SCALE GENOMIC DNA]</scope>
    <source>
        <strain evidence="1 2">SZMC22713</strain>
    </source>
</reference>
<organism evidence="1 2">
    <name type="scientific">Rickenella mellea</name>
    <dbReference type="NCBI Taxonomy" id="50990"/>
    <lineage>
        <taxon>Eukaryota</taxon>
        <taxon>Fungi</taxon>
        <taxon>Dikarya</taxon>
        <taxon>Basidiomycota</taxon>
        <taxon>Agaricomycotina</taxon>
        <taxon>Agaricomycetes</taxon>
        <taxon>Hymenochaetales</taxon>
        <taxon>Rickenellaceae</taxon>
        <taxon>Rickenella</taxon>
    </lineage>
</organism>
<sequence length="59" mass="7011">RVRKREERIRFSDSVPSIRLIFHKQTRRSRHMHLMDVVRCPVFLCNMASGNCLRLTASV</sequence>
<proteinExistence type="predicted"/>